<dbReference type="Proteomes" id="UP000648239">
    <property type="component" value="Unassembled WGS sequence"/>
</dbReference>
<dbReference type="Pfam" id="PF01381">
    <property type="entry name" value="HTH_3"/>
    <property type="match status" value="1"/>
</dbReference>
<dbReference type="SMART" id="SM00530">
    <property type="entry name" value="HTH_XRE"/>
    <property type="match status" value="1"/>
</dbReference>
<comment type="caution">
    <text evidence="2">The sequence shown here is derived from an EMBL/GenBank/DDBJ whole genome shotgun (WGS) entry which is preliminary data.</text>
</comment>
<dbReference type="GO" id="GO:0003677">
    <property type="term" value="F:DNA binding"/>
    <property type="evidence" value="ECO:0007669"/>
    <property type="project" value="InterPro"/>
</dbReference>
<organism evidence="2 3">
    <name type="scientific">Candidatus Polarisedimenticola svalbardensis</name>
    <dbReference type="NCBI Taxonomy" id="2886004"/>
    <lineage>
        <taxon>Bacteria</taxon>
        <taxon>Pseudomonadati</taxon>
        <taxon>Acidobacteriota</taxon>
        <taxon>Candidatus Polarisedimenticolia</taxon>
        <taxon>Candidatus Polarisedimenticolales</taxon>
        <taxon>Candidatus Polarisedimenticolaceae</taxon>
        <taxon>Candidatus Polarisedimenticola</taxon>
    </lineage>
</organism>
<dbReference type="SUPFAM" id="SSF47413">
    <property type="entry name" value="lambda repressor-like DNA-binding domains"/>
    <property type="match status" value="1"/>
</dbReference>
<protein>
    <submittedName>
        <fullName evidence="2">Helix-turn-helix transcriptional regulator</fullName>
    </submittedName>
</protein>
<gene>
    <name evidence="2" type="ORF">IFK94_01505</name>
</gene>
<proteinExistence type="predicted"/>
<feature type="domain" description="HTH cro/C1-type" evidence="1">
    <location>
        <begin position="1"/>
        <end position="46"/>
    </location>
</feature>
<name>A0A8J6XX90_9BACT</name>
<evidence type="ECO:0000259" key="1">
    <source>
        <dbReference type="PROSITE" id="PS50943"/>
    </source>
</evidence>
<dbReference type="InterPro" id="IPR001387">
    <property type="entry name" value="Cro/C1-type_HTH"/>
</dbReference>
<dbReference type="CDD" id="cd00093">
    <property type="entry name" value="HTH_XRE"/>
    <property type="match status" value="1"/>
</dbReference>
<accession>A0A8J6XX90</accession>
<reference evidence="2 3" key="1">
    <citation type="submission" date="2020-08" db="EMBL/GenBank/DDBJ databases">
        <title>Acidobacteriota in marine sediments use diverse sulfur dissimilation pathways.</title>
        <authorList>
            <person name="Wasmund K."/>
        </authorList>
    </citation>
    <scope>NUCLEOTIDE SEQUENCE [LARGE SCALE GENOMIC DNA]</scope>
    <source>
        <strain evidence="2">MAG AM4</strain>
    </source>
</reference>
<dbReference type="InterPro" id="IPR010982">
    <property type="entry name" value="Lambda_DNA-bd_dom_sf"/>
</dbReference>
<dbReference type="PROSITE" id="PS50943">
    <property type="entry name" value="HTH_CROC1"/>
    <property type="match status" value="1"/>
</dbReference>
<dbReference type="AlphaFoldDB" id="A0A8J6XX90"/>
<evidence type="ECO:0000313" key="2">
    <source>
        <dbReference type="EMBL" id="MBD3866775.1"/>
    </source>
</evidence>
<sequence length="217" mass="24118">MTQKQLARKLGVTQAYLSLMETGQRAVSANAVKKLVAALGLPASVLPLPAEHVMKRPVSGLWVASCLGKLGYPGFAYLKKSGSIKNPVEVLLRALCVEELEPRLAEALPWLLLEHEGLDIEETVAFAKERGLQNRLGFTVSLAAQAAEVSPGYTRRLKDLRKIEAALEPSRLAREDCFGRRPKSEAMRRWLCDHRSESAAHWNLLTDLKVKHLRFLS</sequence>
<dbReference type="EMBL" id="JACXWD010000003">
    <property type="protein sequence ID" value="MBD3866775.1"/>
    <property type="molecule type" value="Genomic_DNA"/>
</dbReference>
<evidence type="ECO:0000313" key="3">
    <source>
        <dbReference type="Proteomes" id="UP000648239"/>
    </source>
</evidence>
<dbReference type="Gene3D" id="1.10.260.40">
    <property type="entry name" value="lambda repressor-like DNA-binding domains"/>
    <property type="match status" value="1"/>
</dbReference>